<dbReference type="InterPro" id="IPR015699">
    <property type="entry name" value="DNA-dir_RNA_pol1_lsu_N"/>
</dbReference>
<gene>
    <name evidence="17" type="ORF">NEOLI_002312</name>
</gene>
<evidence type="ECO:0000259" key="16">
    <source>
        <dbReference type="SMART" id="SM00663"/>
    </source>
</evidence>
<dbReference type="FunFam" id="1.10.150.390:FF:000005">
    <property type="entry name" value="DNA-directed RNA polymerase subunit"/>
    <property type="match status" value="1"/>
</dbReference>
<evidence type="ECO:0000256" key="9">
    <source>
        <dbReference type="ARBA" id="ARBA00022842"/>
    </source>
</evidence>
<protein>
    <recommendedName>
        <fullName evidence="14">DNA-directed RNA polymerase subunit</fullName>
        <ecNumber evidence="14">2.7.7.6</ecNumber>
    </recommendedName>
</protein>
<dbReference type="OrthoDB" id="270392at2759"/>
<dbReference type="CDD" id="cd01435">
    <property type="entry name" value="RNAP_I_RPA1_N"/>
    <property type="match status" value="1"/>
</dbReference>
<dbReference type="InterPro" id="IPR007066">
    <property type="entry name" value="RNA_pol_Rpb1_3"/>
</dbReference>
<evidence type="ECO:0000256" key="8">
    <source>
        <dbReference type="ARBA" id="ARBA00022833"/>
    </source>
</evidence>
<evidence type="ECO:0000256" key="10">
    <source>
        <dbReference type="ARBA" id="ARBA00023163"/>
    </source>
</evidence>
<evidence type="ECO:0000256" key="13">
    <source>
        <dbReference type="ARBA" id="ARBA00053996"/>
    </source>
</evidence>
<evidence type="ECO:0000256" key="6">
    <source>
        <dbReference type="ARBA" id="ARBA00022695"/>
    </source>
</evidence>
<name>A0A1U7LQ24_NEOID</name>
<dbReference type="FunFam" id="1.10.274.100:FF:000006">
    <property type="entry name" value="DNA-directed RNA polymerase subunit"/>
    <property type="match status" value="1"/>
</dbReference>
<dbReference type="Gene3D" id="1.10.357.120">
    <property type="match status" value="1"/>
</dbReference>
<dbReference type="Pfam" id="PF00623">
    <property type="entry name" value="RNA_pol_Rpb1_2"/>
    <property type="match status" value="1"/>
</dbReference>
<feature type="compositionally biased region" description="Low complexity" evidence="15">
    <location>
        <begin position="256"/>
        <end position="266"/>
    </location>
</feature>
<dbReference type="InterPro" id="IPR047107">
    <property type="entry name" value="DNA-dir_RNA_pol1_lsu_C"/>
</dbReference>
<dbReference type="Pfam" id="PF04998">
    <property type="entry name" value="RNA_pol_Rpb1_5"/>
    <property type="match status" value="1"/>
</dbReference>
<comment type="similarity">
    <text evidence="2 14">Belongs to the RNA polymerase beta' chain family.</text>
</comment>
<dbReference type="Pfam" id="PF04983">
    <property type="entry name" value="RNA_pol_Rpb1_3"/>
    <property type="match status" value="1"/>
</dbReference>
<dbReference type="GO" id="GO:0046872">
    <property type="term" value="F:metal ion binding"/>
    <property type="evidence" value="ECO:0007669"/>
    <property type="project" value="UniProtKB-KW"/>
</dbReference>
<proteinExistence type="inferred from homology"/>
<sequence length="1624" mass="181481">MPPPKPPAAEIQSLHFSFIPPALVEKLSVVHICNPAVFDNLGHPTKGGLYDLALGPFRKHDLCATCALDQRFCPGHYGHITLPTPCYNPLVFPQMLALLKAACLSCHNFRLASLAVHLFVCKFSLLHHALLPEAALIDNIAIIPDDSQKATRLLPANIIAQRDAFVQNAIRASKPCPPKSLAVAEEKRRLVLSFLKQISARRVCENCRAISPTFRQHNHAKIFKLPLSKRHRDKMQAQGTVIPDILKPLSKDDNMDTTTDSSDSASQVIPTKYMASDQVRNHLARLFKKEQKIISLIYSSQSKSNNTVSSDMFFLHKLAVPPTRFRPSTKVGDNIHENVQNDLFGKILTCSANIRTLNEQVATGRNSTDKQAEAAAKQAFDQLVSAFIQLQYDVNSLIDSNRNPTKFPPGKLAPPGIKQVLEKKEGLFRKHMMGKRVNFTARSVISPDPNIETSEIGVPPIFASKLTYPEPVTPFNVQQMRKAVINGPKWPGASHILNEDGKLTFLERMPIEKRTALANQLLTPNNAANRQTPINKVVYRHLQNGDVVLLNRQPTLHKPSIMAHNARILKGEKTIRMHYANCNTYNADFDGDEMNMHFPQNEVARAEAQFIADTNSQYLVPTSGNPLRGLIQDHVVTGVWMTKRDTFFTREEYQQLLCGSLHPQDTNVNGPRLITIPPAIIKPRPLWTGKQIISTIILNLKPPDRPGLNLLSKSKVASRYWGINSEEDQVIFKNGHLLVGILDKSQFGASAYGLVHSVYEIYEPETAGKLLSVLGRCFTKYVQMRGFTCGMDDLRLSTTGDKARLDSIRKGENYGTRVAQDYVSCQNIELLPLRMEEILRDDEKLAGLDSAMRSKMGGLTSLVINECLPDGLFKKFPENNMQMMTVSGAKGSNVNVSQISCLLGQQELEGKRVPVMISGKTLPSFKPFDTRAIAGGYIASRFLTGVLPQEYFFHCMAGREGLIDTAVKTSRSGYLQRCLIKHLEGIRVHYDHTVRDADGSLIQFHYGEDSLDVVKSQHLYKFGFSAMNHNSLVQKYNPRGSLAGLDVDKAWPFSKKALKHPRKFDPVLSVYSPSRHLGSVSETFHKELEEYLIQNKDHLIKSKNDQPRALLNTLDQVSKKHFRALMQLKYIKSLVDPGEAVGVLAGQSIGEPSTQMTLNTFHFAGLGAKNVTLGIPRLREIIMIATANIRTPTMTLKILDSVSDTLAQHFCKKTSRLVLSDLVDTASVSEKQITATGNVLIKIFTIKLKFFPREEYELEYGIPQSEIEKTCAVLFLVKLSSAISKQVKQSNKKMGDIGVSFGRTSNSGGDELDEYGQGHDESDDDDGDAMSSKRAANASEKATYDAPDEDERRIIEDQNPVDEEDYEIDDIGKDDELCQFRERKTREKEIVINEVGEKVAREQDILDQFTNVKSWKFDKNGEWIEIELQYPHDLPKLLMINIIEKVCRETVVHEMKGVGRCFRLPGESKLDTSRLLATEGVNFKEMWQHADIIDLSSIYSNDIAAVMTTYGVEAARQVIIKEVSGVFKVYGIAVDLRHLTLIADYMTFEGGYRAFNRMGIESSVSPLLKMSFETTCHFLTNATLYGDYDSLDNPSASLVLGKVVKVGTGSFDVLTPLNKEQALV</sequence>
<evidence type="ECO:0000256" key="3">
    <source>
        <dbReference type="ARBA" id="ARBA00011251"/>
    </source>
</evidence>
<dbReference type="InterPro" id="IPR044893">
    <property type="entry name" value="RNA_pol_Rpb1_clamp_domain"/>
</dbReference>
<dbReference type="Proteomes" id="UP000186594">
    <property type="component" value="Unassembled WGS sequence"/>
</dbReference>
<dbReference type="InterPro" id="IPR042102">
    <property type="entry name" value="RNA_pol_Rpb1_3_sf"/>
</dbReference>
<feature type="domain" description="RNA polymerase N-terminal" evidence="16">
    <location>
        <begin position="311"/>
        <end position="642"/>
    </location>
</feature>
<dbReference type="InterPro" id="IPR006592">
    <property type="entry name" value="RNA_pol_N"/>
</dbReference>
<evidence type="ECO:0000256" key="7">
    <source>
        <dbReference type="ARBA" id="ARBA00022723"/>
    </source>
</evidence>
<accession>A0A1U7LQ24</accession>
<comment type="subcellular location">
    <subcellularLocation>
        <location evidence="1">Nucleus</location>
    </subcellularLocation>
</comment>
<dbReference type="InterPro" id="IPR000722">
    <property type="entry name" value="RNA_pol_asu"/>
</dbReference>
<dbReference type="Gene3D" id="3.30.70.2850">
    <property type="match status" value="1"/>
</dbReference>
<reference evidence="17 18" key="1">
    <citation type="submission" date="2016-04" db="EMBL/GenBank/DDBJ databases">
        <title>Evolutionary innovation and constraint leading to complex multicellularity in the Ascomycota.</title>
        <authorList>
            <person name="Cisse O."/>
            <person name="Nguyen A."/>
            <person name="Hewitt D.A."/>
            <person name="Jedd G."/>
            <person name="Stajich J.E."/>
        </authorList>
    </citation>
    <scope>NUCLEOTIDE SEQUENCE [LARGE SCALE GENOMIC DNA]</scope>
    <source>
        <strain evidence="17 18">DAH-3</strain>
    </source>
</reference>
<dbReference type="InterPro" id="IPR007080">
    <property type="entry name" value="RNA_pol_Rpb1_1"/>
</dbReference>
<comment type="caution">
    <text evidence="17">The sequence shown here is derived from an EMBL/GenBank/DDBJ whole genome shotgun (WGS) entry which is preliminary data.</text>
</comment>
<evidence type="ECO:0000256" key="4">
    <source>
        <dbReference type="ARBA" id="ARBA00022478"/>
    </source>
</evidence>
<dbReference type="Gene3D" id="1.10.274.100">
    <property type="entry name" value="RNA polymerase Rpb1, domain 3"/>
    <property type="match status" value="1"/>
</dbReference>
<organism evidence="17 18">
    <name type="scientific">Neolecta irregularis (strain DAH-3)</name>
    <dbReference type="NCBI Taxonomy" id="1198029"/>
    <lineage>
        <taxon>Eukaryota</taxon>
        <taxon>Fungi</taxon>
        <taxon>Dikarya</taxon>
        <taxon>Ascomycota</taxon>
        <taxon>Taphrinomycotina</taxon>
        <taxon>Neolectales</taxon>
        <taxon>Neolectaceae</taxon>
        <taxon>Neolecta</taxon>
    </lineage>
</organism>
<evidence type="ECO:0000256" key="12">
    <source>
        <dbReference type="ARBA" id="ARBA00048552"/>
    </source>
</evidence>
<dbReference type="Gene3D" id="1.10.132.30">
    <property type="match status" value="1"/>
</dbReference>
<evidence type="ECO:0000256" key="1">
    <source>
        <dbReference type="ARBA" id="ARBA00004123"/>
    </source>
</evidence>
<evidence type="ECO:0000313" key="17">
    <source>
        <dbReference type="EMBL" id="OLL24757.1"/>
    </source>
</evidence>
<evidence type="ECO:0000313" key="18">
    <source>
        <dbReference type="Proteomes" id="UP000186594"/>
    </source>
</evidence>
<dbReference type="GO" id="GO:0003677">
    <property type="term" value="F:DNA binding"/>
    <property type="evidence" value="ECO:0007669"/>
    <property type="project" value="InterPro"/>
</dbReference>
<dbReference type="PANTHER" id="PTHR19376">
    <property type="entry name" value="DNA-DIRECTED RNA POLYMERASE"/>
    <property type="match status" value="1"/>
</dbReference>
<dbReference type="STRING" id="1198029.A0A1U7LQ24"/>
<dbReference type="FunFam" id="2.40.40.20:FF:000019">
    <property type="entry name" value="DNA-directed RNA polymerase II subunit RPB1"/>
    <property type="match status" value="1"/>
</dbReference>
<dbReference type="Pfam" id="PF05000">
    <property type="entry name" value="RNA_pol_Rpb1_4"/>
    <property type="match status" value="1"/>
</dbReference>
<dbReference type="SMART" id="SM00663">
    <property type="entry name" value="RPOLA_N"/>
    <property type="match status" value="1"/>
</dbReference>
<dbReference type="Gene3D" id="6.10.250.2940">
    <property type="match status" value="1"/>
</dbReference>
<keyword evidence="4 14" id="KW-0240">DNA-directed RNA polymerase</keyword>
<feature type="region of interest" description="Disordered" evidence="15">
    <location>
        <begin position="1296"/>
        <end position="1350"/>
    </location>
</feature>
<evidence type="ECO:0000256" key="15">
    <source>
        <dbReference type="SAM" id="MobiDB-lite"/>
    </source>
</evidence>
<dbReference type="InterPro" id="IPR045867">
    <property type="entry name" value="DNA-dir_RpoC_beta_prime"/>
</dbReference>
<keyword evidence="6 14" id="KW-0548">Nucleotidyltransferase</keyword>
<dbReference type="EMBL" id="LXFE01000641">
    <property type="protein sequence ID" value="OLL24757.1"/>
    <property type="molecule type" value="Genomic_DNA"/>
</dbReference>
<keyword evidence="8" id="KW-0862">Zinc</keyword>
<dbReference type="InterPro" id="IPR038120">
    <property type="entry name" value="Rpb1_funnel_sf"/>
</dbReference>
<keyword evidence="7" id="KW-0479">Metal-binding</keyword>
<keyword evidence="9" id="KW-0460">Magnesium</keyword>
<evidence type="ECO:0000256" key="14">
    <source>
        <dbReference type="RuleBase" id="RU004279"/>
    </source>
</evidence>
<keyword evidence="11" id="KW-0539">Nucleus</keyword>
<dbReference type="PANTHER" id="PTHR19376:SF11">
    <property type="entry name" value="DNA-DIRECTED RNA POLYMERASE I SUBUNIT RPA1"/>
    <property type="match status" value="1"/>
</dbReference>
<dbReference type="EC" id="2.7.7.6" evidence="14"/>
<keyword evidence="18" id="KW-1185">Reference proteome</keyword>
<keyword evidence="10 14" id="KW-0804">Transcription</keyword>
<comment type="function">
    <text evidence="13">DNA-dependent RNA polymerase catalyzes the transcription of DNA into RNA using the four ribonucleoside triphosphates as substrates. Largest and catalytic core component of RNA polymerase I which synthesizes ribosomal RNA precursors. Forms the polymerase active center together with the second largest subunit. A single stranded DNA template strand of the promoter is positioned within the central active site cleft of Pol I. A bridging helix emanates from RPA1 and crosses the cleft near the catalytic site and is thought to promote translocation of Pol I by acting as a ratchet that moves the RNA-DNA hybrid through the active site by switching from straight to bent conformations at each step of nucleotide addition.</text>
</comment>
<dbReference type="OMA" id="NREDYQQ"/>
<dbReference type="GO" id="GO:0005736">
    <property type="term" value="C:RNA polymerase I complex"/>
    <property type="evidence" value="ECO:0007669"/>
    <property type="project" value="EnsemblFungi"/>
</dbReference>
<comment type="catalytic activity">
    <reaction evidence="12 14">
        <text>RNA(n) + a ribonucleoside 5'-triphosphate = RNA(n+1) + diphosphate</text>
        <dbReference type="Rhea" id="RHEA:21248"/>
        <dbReference type="Rhea" id="RHEA-COMP:14527"/>
        <dbReference type="Rhea" id="RHEA-COMP:17342"/>
        <dbReference type="ChEBI" id="CHEBI:33019"/>
        <dbReference type="ChEBI" id="CHEBI:61557"/>
        <dbReference type="ChEBI" id="CHEBI:140395"/>
        <dbReference type="EC" id="2.7.7.6"/>
    </reaction>
</comment>
<dbReference type="GO" id="GO:0003899">
    <property type="term" value="F:DNA-directed RNA polymerase activity"/>
    <property type="evidence" value="ECO:0007669"/>
    <property type="project" value="UniProtKB-EC"/>
</dbReference>
<feature type="region of interest" description="Disordered" evidence="15">
    <location>
        <begin position="247"/>
        <end position="266"/>
    </location>
</feature>
<evidence type="ECO:0000256" key="5">
    <source>
        <dbReference type="ARBA" id="ARBA00022679"/>
    </source>
</evidence>
<dbReference type="Gene3D" id="2.40.40.20">
    <property type="match status" value="1"/>
</dbReference>
<dbReference type="Gene3D" id="4.10.860.120">
    <property type="entry name" value="RNA polymerase II, clamp domain"/>
    <property type="match status" value="1"/>
</dbReference>
<dbReference type="Pfam" id="PF04997">
    <property type="entry name" value="RNA_pol_Rpb1_1"/>
    <property type="match status" value="1"/>
</dbReference>
<dbReference type="CDD" id="cd02735">
    <property type="entry name" value="RNAP_I_Rpa1_C"/>
    <property type="match status" value="1"/>
</dbReference>
<dbReference type="Gene3D" id="3.30.1490.180">
    <property type="entry name" value="RNA polymerase ii"/>
    <property type="match status" value="1"/>
</dbReference>
<dbReference type="Gene3D" id="1.10.150.390">
    <property type="match status" value="1"/>
</dbReference>
<dbReference type="GO" id="GO:0006351">
    <property type="term" value="P:DNA-templated transcription"/>
    <property type="evidence" value="ECO:0007669"/>
    <property type="project" value="InterPro"/>
</dbReference>
<dbReference type="InterPro" id="IPR007083">
    <property type="entry name" value="RNA_pol_Rpb1_4"/>
</dbReference>
<dbReference type="InterPro" id="IPR007081">
    <property type="entry name" value="RNA_pol_Rpb1_5"/>
</dbReference>
<comment type="subunit">
    <text evidence="3">Component of the RNA polymerase I (Pol I) complex consisting of at least 13 subunits.</text>
</comment>
<dbReference type="FunFam" id="3.30.1490.180:FF:000003">
    <property type="entry name" value="DNA-directed RNA polymerase subunit"/>
    <property type="match status" value="1"/>
</dbReference>
<dbReference type="SUPFAM" id="SSF64484">
    <property type="entry name" value="beta and beta-prime subunits of DNA dependent RNA-polymerase"/>
    <property type="match status" value="1"/>
</dbReference>
<evidence type="ECO:0000256" key="11">
    <source>
        <dbReference type="ARBA" id="ARBA00023242"/>
    </source>
</evidence>
<evidence type="ECO:0000256" key="2">
    <source>
        <dbReference type="ARBA" id="ARBA00006460"/>
    </source>
</evidence>
<keyword evidence="5 14" id="KW-0808">Transferase</keyword>